<organism evidence="1 2">
    <name type="scientific">Mya arenaria</name>
    <name type="common">Soft-shell clam</name>
    <dbReference type="NCBI Taxonomy" id="6604"/>
    <lineage>
        <taxon>Eukaryota</taxon>
        <taxon>Metazoa</taxon>
        <taxon>Spiralia</taxon>
        <taxon>Lophotrochozoa</taxon>
        <taxon>Mollusca</taxon>
        <taxon>Bivalvia</taxon>
        <taxon>Autobranchia</taxon>
        <taxon>Heteroconchia</taxon>
        <taxon>Euheterodonta</taxon>
        <taxon>Imparidentia</taxon>
        <taxon>Neoheterodontei</taxon>
        <taxon>Myida</taxon>
        <taxon>Myoidea</taxon>
        <taxon>Myidae</taxon>
        <taxon>Mya</taxon>
    </lineage>
</organism>
<keyword evidence="2" id="KW-1185">Reference proteome</keyword>
<proteinExistence type="predicted"/>
<evidence type="ECO:0000313" key="1">
    <source>
        <dbReference type="EMBL" id="WAR17785.1"/>
    </source>
</evidence>
<accession>A0ABY7F767</accession>
<protein>
    <submittedName>
        <fullName evidence="1">Uncharacterized protein</fullName>
    </submittedName>
</protein>
<gene>
    <name evidence="1" type="ORF">MAR_032379</name>
</gene>
<dbReference type="EMBL" id="CP111021">
    <property type="protein sequence ID" value="WAR17785.1"/>
    <property type="molecule type" value="Genomic_DNA"/>
</dbReference>
<dbReference type="Proteomes" id="UP001164746">
    <property type="component" value="Chromosome 10"/>
</dbReference>
<name>A0ABY7F767_MYAAR</name>
<reference evidence="1" key="1">
    <citation type="submission" date="2022-11" db="EMBL/GenBank/DDBJ databases">
        <title>Centuries of genome instability and evolution in soft-shell clam transmissible cancer (bioRxiv).</title>
        <authorList>
            <person name="Hart S.F.M."/>
            <person name="Yonemitsu M.A."/>
            <person name="Giersch R.M."/>
            <person name="Beal B.F."/>
            <person name="Arriagada G."/>
            <person name="Davis B.W."/>
            <person name="Ostrander E.A."/>
            <person name="Goff S.P."/>
            <person name="Metzger M.J."/>
        </authorList>
    </citation>
    <scope>NUCLEOTIDE SEQUENCE</scope>
    <source>
        <strain evidence="1">MELC-2E11</strain>
        <tissue evidence="1">Siphon/mantle</tissue>
    </source>
</reference>
<evidence type="ECO:0000313" key="2">
    <source>
        <dbReference type="Proteomes" id="UP001164746"/>
    </source>
</evidence>
<sequence length="219" mass="25531">MSLFDLASTQTSVTNVYDDEIRPMSQTTGDGPFEFSTSGQSSTDYLELKNSQIFVKFKIEKSDGTAMGLLRWIKSGLPIYFFKRCSRRCEEIRKHVQLQNASTFIQLLRTAEKWRRKSITIDTLDEPEDEVMKELKHVLEEGFSRGHVYDMNTVWSSYCRRKQESGKSVPSKYQTRKQSFYEDVKRTIGEKGQLAQRQTPQVMIQSCLNYLAKIRFCKK</sequence>